<dbReference type="CDD" id="cd00143">
    <property type="entry name" value="PP2Cc"/>
    <property type="match status" value="1"/>
</dbReference>
<dbReference type="PANTHER" id="PTHR47992">
    <property type="entry name" value="PROTEIN PHOSPHATASE"/>
    <property type="match status" value="1"/>
</dbReference>
<dbReference type="EMBL" id="CAUYUE010000013">
    <property type="protein sequence ID" value="CAK0786062.1"/>
    <property type="molecule type" value="Genomic_DNA"/>
</dbReference>
<feature type="compositionally biased region" description="Basic and acidic residues" evidence="1">
    <location>
        <begin position="99"/>
        <end position="108"/>
    </location>
</feature>
<name>A0AAV1IFT8_9CHLO</name>
<dbReference type="AlphaFoldDB" id="A0AAV1IFT8"/>
<feature type="region of interest" description="Disordered" evidence="1">
    <location>
        <begin position="627"/>
        <end position="789"/>
    </location>
</feature>
<keyword evidence="4" id="KW-1185">Reference proteome</keyword>
<feature type="region of interest" description="Disordered" evidence="1">
    <location>
        <begin position="42"/>
        <end position="114"/>
    </location>
</feature>
<feature type="domain" description="PPM-type phosphatase" evidence="2">
    <location>
        <begin position="98"/>
        <end position="371"/>
    </location>
</feature>
<feature type="compositionally biased region" description="Polar residues" evidence="1">
    <location>
        <begin position="764"/>
        <end position="782"/>
    </location>
</feature>
<dbReference type="GO" id="GO:0004722">
    <property type="term" value="F:protein serine/threonine phosphatase activity"/>
    <property type="evidence" value="ECO:0007669"/>
    <property type="project" value="InterPro"/>
</dbReference>
<dbReference type="InterPro" id="IPR036457">
    <property type="entry name" value="PPM-type-like_dom_sf"/>
</dbReference>
<gene>
    <name evidence="3" type="ORF">CVIRNUC_009275</name>
</gene>
<feature type="compositionally biased region" description="Basic and acidic residues" evidence="1">
    <location>
        <begin position="721"/>
        <end position="731"/>
    </location>
</feature>
<evidence type="ECO:0000313" key="4">
    <source>
        <dbReference type="Proteomes" id="UP001314263"/>
    </source>
</evidence>
<dbReference type="SUPFAM" id="SSF81606">
    <property type="entry name" value="PP2C-like"/>
    <property type="match status" value="1"/>
</dbReference>
<feature type="compositionally biased region" description="Polar residues" evidence="1">
    <location>
        <begin position="68"/>
        <end position="79"/>
    </location>
</feature>
<comment type="caution">
    <text evidence="3">The sequence shown here is derived from an EMBL/GenBank/DDBJ whole genome shotgun (WGS) entry which is preliminary data.</text>
</comment>
<sequence length="789" mass="83893">MVYNPQDGKGGLAQPRVQFAVAQSFLKGEDVVLAKPDMHFPALDIEASEAAPDTRDDSNAGREEPPQLQRTSLYDSVTSAEHKSPYQRASMDLSASKRYSRDSPEKADAGGVRHSKLGENDSFGLFCVFDGHNGAAAAQHIHDTLVEALWPLLPAGCPPLESDGEAYTAWREQLQQALVCALDEVQVTFACIGHPSGTTVTIIIQCGWLLTIANLGDSRAVLDTGAQILQLSVDHRVATHRAERHRLERTGALIAPIDVSGQGPAAGPYAQGWGPLRVWPGGLCLSRALGDFDVGSLVLAIPHIMQVKVPQSGVRVLIASDGVWDAFEKMLRVCRMARAWHIEECPQKLIKAIERAHGGLKDDTSIIVLDLLPPDKDFPAIAGRTKQHNSSRGCMCFAPPPAVKDDDDYVAPGQPEIVADIDFAEVCQGEGEKAVRPSWYQPEYGAELMHSQEAAVEAWKEACAMRRSGKEPSRVNLASYFSSALDPDHSLHGGPQVIPEIYTGKASKERGKEHATKHISFAPDPGSLGKPIPAVYGGAPARSQRRPPPHVMDYTVKAGVRPSSQADYSTRGGSQFTGGMTSQVASALAAARVADRSVHGAGDASIRYGRAHFAPSQEGFAQQFGPYAGNLIQGEGSSHGSGHGKGPTTQHFPAAVAENEGTPPQTLPEATSGGKDTNSMNLSAAQQMTDSGQSHPDKPANAAEASSAEEASPSPPLGRNSDSERLSDSQRRLSIIRETPDKATLEAPSPAEGRVKGAGAALSSLGQKESSSENSSLRQKIQNGILKGA</sequence>
<dbReference type="InterPro" id="IPR001932">
    <property type="entry name" value="PPM-type_phosphatase-like_dom"/>
</dbReference>
<evidence type="ECO:0000259" key="2">
    <source>
        <dbReference type="PROSITE" id="PS51746"/>
    </source>
</evidence>
<evidence type="ECO:0000256" key="1">
    <source>
        <dbReference type="SAM" id="MobiDB-lite"/>
    </source>
</evidence>
<evidence type="ECO:0000313" key="3">
    <source>
        <dbReference type="EMBL" id="CAK0786062.1"/>
    </source>
</evidence>
<proteinExistence type="predicted"/>
<accession>A0AAV1IFT8</accession>
<dbReference type="SMART" id="SM00332">
    <property type="entry name" value="PP2Cc"/>
    <property type="match status" value="1"/>
</dbReference>
<organism evidence="3 4">
    <name type="scientific">Coccomyxa viridis</name>
    <dbReference type="NCBI Taxonomy" id="1274662"/>
    <lineage>
        <taxon>Eukaryota</taxon>
        <taxon>Viridiplantae</taxon>
        <taxon>Chlorophyta</taxon>
        <taxon>core chlorophytes</taxon>
        <taxon>Trebouxiophyceae</taxon>
        <taxon>Trebouxiophyceae incertae sedis</taxon>
        <taxon>Coccomyxaceae</taxon>
        <taxon>Coccomyxa</taxon>
    </lineage>
</organism>
<dbReference type="Proteomes" id="UP001314263">
    <property type="component" value="Unassembled WGS sequence"/>
</dbReference>
<reference evidence="3 4" key="1">
    <citation type="submission" date="2023-10" db="EMBL/GenBank/DDBJ databases">
        <authorList>
            <person name="Maclean D."/>
            <person name="Macfadyen A."/>
        </authorList>
    </citation>
    <scope>NUCLEOTIDE SEQUENCE [LARGE SCALE GENOMIC DNA]</scope>
</reference>
<feature type="compositionally biased region" description="Basic and acidic residues" evidence="1">
    <location>
        <begin position="52"/>
        <end position="65"/>
    </location>
</feature>
<feature type="compositionally biased region" description="Low complexity" evidence="1">
    <location>
        <begin position="699"/>
        <end position="712"/>
    </location>
</feature>
<dbReference type="Pfam" id="PF00481">
    <property type="entry name" value="PP2C"/>
    <property type="match status" value="1"/>
</dbReference>
<feature type="compositionally biased region" description="Polar residues" evidence="1">
    <location>
        <begin position="674"/>
        <end position="694"/>
    </location>
</feature>
<protein>
    <recommendedName>
        <fullName evidence="2">PPM-type phosphatase domain-containing protein</fullName>
    </recommendedName>
</protein>
<dbReference type="PROSITE" id="PS51746">
    <property type="entry name" value="PPM_2"/>
    <property type="match status" value="1"/>
</dbReference>
<dbReference type="InterPro" id="IPR015655">
    <property type="entry name" value="PP2C"/>
</dbReference>
<dbReference type="Gene3D" id="3.60.40.10">
    <property type="entry name" value="PPM-type phosphatase domain"/>
    <property type="match status" value="1"/>
</dbReference>